<evidence type="ECO:0000256" key="4">
    <source>
        <dbReference type="ARBA" id="ARBA00022989"/>
    </source>
</evidence>
<evidence type="ECO:0000256" key="6">
    <source>
        <dbReference type="SAM" id="Phobius"/>
    </source>
</evidence>
<gene>
    <name evidence="8" type="ORF">U9M48_036640</name>
</gene>
<dbReference type="InterPro" id="IPR003377">
    <property type="entry name" value="Cornichon"/>
</dbReference>
<feature type="transmembrane region" description="Helical" evidence="6">
    <location>
        <begin position="45"/>
        <end position="73"/>
    </location>
</feature>
<name>A0AAQ3UEF6_PASNO</name>
<feature type="transmembrane region" description="Helical" evidence="6">
    <location>
        <begin position="102"/>
        <end position="120"/>
    </location>
</feature>
<evidence type="ECO:0000256" key="1">
    <source>
        <dbReference type="ARBA" id="ARBA00004141"/>
    </source>
</evidence>
<dbReference type="EMBL" id="CP144752">
    <property type="protein sequence ID" value="WVZ90331.1"/>
    <property type="molecule type" value="Genomic_DNA"/>
</dbReference>
<dbReference type="GO" id="GO:0016020">
    <property type="term" value="C:membrane"/>
    <property type="evidence" value="ECO:0007669"/>
    <property type="project" value="UniProtKB-SubCell"/>
</dbReference>
<keyword evidence="5 6" id="KW-0472">Membrane</keyword>
<accession>A0AAQ3UEF6</accession>
<evidence type="ECO:0000256" key="5">
    <source>
        <dbReference type="ARBA" id="ARBA00023136"/>
    </source>
</evidence>
<dbReference type="Proteomes" id="UP001341281">
    <property type="component" value="Chromosome 08"/>
</dbReference>
<dbReference type="Pfam" id="PF03311">
    <property type="entry name" value="Cornichon"/>
    <property type="match status" value="1"/>
</dbReference>
<dbReference type="GO" id="GO:0016192">
    <property type="term" value="P:vesicle-mediated transport"/>
    <property type="evidence" value="ECO:0007669"/>
    <property type="project" value="InterPro"/>
</dbReference>
<protein>
    <submittedName>
        <fullName evidence="8">Uncharacterized protein</fullName>
    </submittedName>
</protein>
<sequence>MSVELILWLFSFASIMLICLSDLEYDYINPYDSSSRINAVVLVEYLLQGALCASFLLTLHWFPFLVMAPVTYYHVKLYMARKHLVDVTEIFRQLNGEKKYRMIKLAFYFCLFIITIYRHVVRECQAQKNTLGSNQ</sequence>
<evidence type="ECO:0000313" key="8">
    <source>
        <dbReference type="EMBL" id="WVZ90331.1"/>
    </source>
</evidence>
<evidence type="ECO:0000256" key="7">
    <source>
        <dbReference type="SAM" id="SignalP"/>
    </source>
</evidence>
<evidence type="ECO:0000313" key="9">
    <source>
        <dbReference type="Proteomes" id="UP001341281"/>
    </source>
</evidence>
<dbReference type="PANTHER" id="PTHR12290">
    <property type="entry name" value="CORNICHON-RELATED"/>
    <property type="match status" value="1"/>
</dbReference>
<dbReference type="SMART" id="SM01398">
    <property type="entry name" value="Cornichon"/>
    <property type="match status" value="1"/>
</dbReference>
<proteinExistence type="inferred from homology"/>
<reference evidence="8 9" key="1">
    <citation type="submission" date="2024-02" db="EMBL/GenBank/DDBJ databases">
        <title>High-quality chromosome-scale genome assembly of Pensacola bahiagrass (Paspalum notatum Flugge var. saurae).</title>
        <authorList>
            <person name="Vega J.M."/>
            <person name="Podio M."/>
            <person name="Orjuela J."/>
            <person name="Siena L.A."/>
            <person name="Pessino S.C."/>
            <person name="Combes M.C."/>
            <person name="Mariac C."/>
            <person name="Albertini E."/>
            <person name="Pupilli F."/>
            <person name="Ortiz J.P.A."/>
            <person name="Leblanc O."/>
        </authorList>
    </citation>
    <scope>NUCLEOTIDE SEQUENCE [LARGE SCALE GENOMIC DNA]</scope>
    <source>
        <strain evidence="8">R1</strain>
        <tissue evidence="8">Leaf</tissue>
    </source>
</reference>
<feature type="chain" id="PRO_5042982316" evidence="7">
    <location>
        <begin position="22"/>
        <end position="135"/>
    </location>
</feature>
<keyword evidence="9" id="KW-1185">Reference proteome</keyword>
<keyword evidence="7" id="KW-0732">Signal</keyword>
<comment type="subcellular location">
    <subcellularLocation>
        <location evidence="1">Membrane</location>
        <topology evidence="1">Multi-pass membrane protein</topology>
    </subcellularLocation>
</comment>
<dbReference type="AlphaFoldDB" id="A0AAQ3UEF6"/>
<organism evidence="8 9">
    <name type="scientific">Paspalum notatum var. saurae</name>
    <dbReference type="NCBI Taxonomy" id="547442"/>
    <lineage>
        <taxon>Eukaryota</taxon>
        <taxon>Viridiplantae</taxon>
        <taxon>Streptophyta</taxon>
        <taxon>Embryophyta</taxon>
        <taxon>Tracheophyta</taxon>
        <taxon>Spermatophyta</taxon>
        <taxon>Magnoliopsida</taxon>
        <taxon>Liliopsida</taxon>
        <taxon>Poales</taxon>
        <taxon>Poaceae</taxon>
        <taxon>PACMAD clade</taxon>
        <taxon>Panicoideae</taxon>
        <taxon>Andropogonodae</taxon>
        <taxon>Paspaleae</taxon>
        <taxon>Paspalinae</taxon>
        <taxon>Paspalum</taxon>
    </lineage>
</organism>
<keyword evidence="3 6" id="KW-0812">Transmembrane</keyword>
<comment type="similarity">
    <text evidence="2">Belongs to the cornichon family.</text>
</comment>
<keyword evidence="4 6" id="KW-1133">Transmembrane helix</keyword>
<feature type="signal peptide" evidence="7">
    <location>
        <begin position="1"/>
        <end position="21"/>
    </location>
</feature>
<evidence type="ECO:0000256" key="2">
    <source>
        <dbReference type="ARBA" id="ARBA00010095"/>
    </source>
</evidence>
<evidence type="ECO:0000256" key="3">
    <source>
        <dbReference type="ARBA" id="ARBA00022692"/>
    </source>
</evidence>